<dbReference type="GO" id="GO:0000981">
    <property type="term" value="F:DNA-binding transcription factor activity, RNA polymerase II-specific"/>
    <property type="evidence" value="ECO:0007669"/>
    <property type="project" value="InterPro"/>
</dbReference>
<dbReference type="SUPFAM" id="SSF46689">
    <property type="entry name" value="Homeodomain-like"/>
    <property type="match status" value="1"/>
</dbReference>
<reference evidence="10 11" key="1">
    <citation type="submission" date="2022-05" db="EMBL/GenBank/DDBJ databases">
        <authorList>
            <consortium name="Genoscope - CEA"/>
            <person name="William W."/>
        </authorList>
    </citation>
    <scope>NUCLEOTIDE SEQUENCE [LARGE SCALE GENOMIC DNA]</scope>
</reference>
<evidence type="ECO:0000256" key="5">
    <source>
        <dbReference type="ARBA" id="ARBA00023242"/>
    </source>
</evidence>
<evidence type="ECO:0000256" key="8">
    <source>
        <dbReference type="RuleBase" id="RU000682"/>
    </source>
</evidence>
<dbReference type="Gene3D" id="1.10.10.60">
    <property type="entry name" value="Homeodomain-like"/>
    <property type="match status" value="1"/>
</dbReference>
<keyword evidence="3 7" id="KW-0238">DNA-binding</keyword>
<feature type="non-terminal residue" evidence="10">
    <location>
        <position position="1"/>
    </location>
</feature>
<comment type="subcellular location">
    <subcellularLocation>
        <location evidence="1 7 8">Nucleus</location>
    </subcellularLocation>
</comment>
<dbReference type="PRINTS" id="PR00024">
    <property type="entry name" value="HOMEOBOX"/>
</dbReference>
<evidence type="ECO:0000256" key="6">
    <source>
        <dbReference type="ARBA" id="ARBA00038449"/>
    </source>
</evidence>
<keyword evidence="5 7" id="KW-0539">Nucleus</keyword>
<dbReference type="InterPro" id="IPR052002">
    <property type="entry name" value="Even-skipped_HD"/>
</dbReference>
<evidence type="ECO:0000259" key="9">
    <source>
        <dbReference type="PROSITE" id="PS50071"/>
    </source>
</evidence>
<dbReference type="EMBL" id="CALNXJ010000022">
    <property type="protein sequence ID" value="CAH3126660.1"/>
    <property type="molecule type" value="Genomic_DNA"/>
</dbReference>
<feature type="DNA-binding region" description="Homeobox" evidence="7">
    <location>
        <begin position="129"/>
        <end position="188"/>
    </location>
</feature>
<comment type="caution">
    <text evidence="10">The sequence shown here is derived from an EMBL/GenBank/DDBJ whole genome shotgun (WGS) entry which is preliminary data.</text>
</comment>
<evidence type="ECO:0000256" key="3">
    <source>
        <dbReference type="ARBA" id="ARBA00023125"/>
    </source>
</evidence>
<dbReference type="PROSITE" id="PS00027">
    <property type="entry name" value="HOMEOBOX_1"/>
    <property type="match status" value="1"/>
</dbReference>
<name>A0AAU9WV41_9CNID</name>
<dbReference type="InterPro" id="IPR017970">
    <property type="entry name" value="Homeobox_CS"/>
</dbReference>
<dbReference type="CDD" id="cd00086">
    <property type="entry name" value="homeodomain"/>
    <property type="match status" value="1"/>
</dbReference>
<gene>
    <name evidence="10" type="ORF">PMEA_00012664</name>
</gene>
<dbReference type="GO" id="GO:0005634">
    <property type="term" value="C:nucleus"/>
    <property type="evidence" value="ECO:0007669"/>
    <property type="project" value="UniProtKB-SubCell"/>
</dbReference>
<sequence>LKTEPLSHFDSFTARLAPVDNMQGGKTSAFTVESLISKESFAETRSDDTHGCMTLPRCSSGDDIARSSPSFSGAINIPRPLALEGAGAGHTSAFSQTSQLSLSTGRSFNIQRNSEHHPDAQRHDDATRTRRYRTAFTREQLSRLEKEFLRENYVSRTRRSELASSLNLSETTIKIWFQNRRMKSKRRRMALGLKPVQAFCPTRHLPSDGHLSSGHLYNGLHYVPWSPYSPVSGPLWPHGVHFLHCDPHYHPFSVPSPSTSTGSSYRPSTTQANCSYVWKTNE</sequence>
<evidence type="ECO:0000256" key="1">
    <source>
        <dbReference type="ARBA" id="ARBA00004123"/>
    </source>
</evidence>
<accession>A0AAU9WV41</accession>
<dbReference type="PANTHER" id="PTHR46294">
    <property type="entry name" value="SEGMENTATION PROTEIN EVEN-SKIPPED"/>
    <property type="match status" value="1"/>
</dbReference>
<comment type="similarity">
    <text evidence="6">Belongs to the even-skipped homeobox family.</text>
</comment>
<evidence type="ECO:0000256" key="4">
    <source>
        <dbReference type="ARBA" id="ARBA00023155"/>
    </source>
</evidence>
<evidence type="ECO:0000313" key="10">
    <source>
        <dbReference type="EMBL" id="CAH3126660.1"/>
    </source>
</evidence>
<dbReference type="AlphaFoldDB" id="A0AAU9WV41"/>
<keyword evidence="2" id="KW-0217">Developmental protein</keyword>
<dbReference type="SMART" id="SM00389">
    <property type="entry name" value="HOX"/>
    <property type="match status" value="1"/>
</dbReference>
<keyword evidence="11" id="KW-1185">Reference proteome</keyword>
<dbReference type="GO" id="GO:0000978">
    <property type="term" value="F:RNA polymerase II cis-regulatory region sequence-specific DNA binding"/>
    <property type="evidence" value="ECO:0007669"/>
    <property type="project" value="TreeGrafter"/>
</dbReference>
<dbReference type="InterPro" id="IPR020479">
    <property type="entry name" value="HD_metazoa"/>
</dbReference>
<dbReference type="Pfam" id="PF00046">
    <property type="entry name" value="Homeodomain"/>
    <property type="match status" value="1"/>
</dbReference>
<evidence type="ECO:0000256" key="2">
    <source>
        <dbReference type="ARBA" id="ARBA00022473"/>
    </source>
</evidence>
<keyword evidence="4 7" id="KW-0371">Homeobox</keyword>
<evidence type="ECO:0000313" key="11">
    <source>
        <dbReference type="Proteomes" id="UP001159428"/>
    </source>
</evidence>
<organism evidence="10 11">
    <name type="scientific">Pocillopora meandrina</name>
    <dbReference type="NCBI Taxonomy" id="46732"/>
    <lineage>
        <taxon>Eukaryota</taxon>
        <taxon>Metazoa</taxon>
        <taxon>Cnidaria</taxon>
        <taxon>Anthozoa</taxon>
        <taxon>Hexacorallia</taxon>
        <taxon>Scleractinia</taxon>
        <taxon>Astrocoeniina</taxon>
        <taxon>Pocilloporidae</taxon>
        <taxon>Pocillopora</taxon>
    </lineage>
</organism>
<dbReference type="InterPro" id="IPR009057">
    <property type="entry name" value="Homeodomain-like_sf"/>
</dbReference>
<protein>
    <recommendedName>
        <fullName evidence="9">Homeobox domain-containing protein</fullName>
    </recommendedName>
</protein>
<dbReference type="PANTHER" id="PTHR46294:SF4">
    <property type="entry name" value="SEGMENTATION PROTEIN EVEN-SKIPPED"/>
    <property type="match status" value="1"/>
</dbReference>
<dbReference type="Proteomes" id="UP001159428">
    <property type="component" value="Unassembled WGS sequence"/>
</dbReference>
<evidence type="ECO:0000256" key="7">
    <source>
        <dbReference type="PROSITE-ProRule" id="PRU00108"/>
    </source>
</evidence>
<proteinExistence type="inferred from homology"/>
<dbReference type="InterPro" id="IPR001356">
    <property type="entry name" value="HD"/>
</dbReference>
<dbReference type="PROSITE" id="PS50071">
    <property type="entry name" value="HOMEOBOX_2"/>
    <property type="match status" value="1"/>
</dbReference>
<feature type="domain" description="Homeobox" evidence="9">
    <location>
        <begin position="127"/>
        <end position="187"/>
    </location>
</feature>